<name>A0A1M3TQD6_ASPLC</name>
<gene>
    <name evidence="1" type="ORF">ASPFODRAFT_130446</name>
</gene>
<reference evidence="2" key="1">
    <citation type="journal article" date="2017" name="Genome Biol.">
        <title>Comparative genomics reveals high biological diversity and specific adaptations in the industrially and medically important fungal genus Aspergillus.</title>
        <authorList>
            <person name="de Vries R.P."/>
            <person name="Riley R."/>
            <person name="Wiebenga A."/>
            <person name="Aguilar-Osorio G."/>
            <person name="Amillis S."/>
            <person name="Uchima C.A."/>
            <person name="Anderluh G."/>
            <person name="Asadollahi M."/>
            <person name="Askin M."/>
            <person name="Barry K."/>
            <person name="Battaglia E."/>
            <person name="Bayram O."/>
            <person name="Benocci T."/>
            <person name="Braus-Stromeyer S.A."/>
            <person name="Caldana C."/>
            <person name="Canovas D."/>
            <person name="Cerqueira G.C."/>
            <person name="Chen F."/>
            <person name="Chen W."/>
            <person name="Choi C."/>
            <person name="Clum A."/>
            <person name="Dos Santos R.A."/>
            <person name="Damasio A.R."/>
            <person name="Diallinas G."/>
            <person name="Emri T."/>
            <person name="Fekete E."/>
            <person name="Flipphi M."/>
            <person name="Freyberg S."/>
            <person name="Gallo A."/>
            <person name="Gournas C."/>
            <person name="Habgood R."/>
            <person name="Hainaut M."/>
            <person name="Harispe M.L."/>
            <person name="Henrissat B."/>
            <person name="Hilden K.S."/>
            <person name="Hope R."/>
            <person name="Hossain A."/>
            <person name="Karabika E."/>
            <person name="Karaffa L."/>
            <person name="Karanyi Z."/>
            <person name="Krasevec N."/>
            <person name="Kuo A."/>
            <person name="Kusch H."/>
            <person name="LaButti K."/>
            <person name="Lagendijk E.L."/>
            <person name="Lapidus A."/>
            <person name="Levasseur A."/>
            <person name="Lindquist E."/>
            <person name="Lipzen A."/>
            <person name="Logrieco A.F."/>
            <person name="MacCabe A."/>
            <person name="Maekelae M.R."/>
            <person name="Malavazi I."/>
            <person name="Melin P."/>
            <person name="Meyer V."/>
            <person name="Mielnichuk N."/>
            <person name="Miskei M."/>
            <person name="Molnar A.P."/>
            <person name="Mule G."/>
            <person name="Ngan C.Y."/>
            <person name="Orejas M."/>
            <person name="Orosz E."/>
            <person name="Ouedraogo J.P."/>
            <person name="Overkamp K.M."/>
            <person name="Park H.-S."/>
            <person name="Perrone G."/>
            <person name="Piumi F."/>
            <person name="Punt P.J."/>
            <person name="Ram A.F."/>
            <person name="Ramon A."/>
            <person name="Rauscher S."/>
            <person name="Record E."/>
            <person name="Riano-Pachon D.M."/>
            <person name="Robert V."/>
            <person name="Roehrig J."/>
            <person name="Ruller R."/>
            <person name="Salamov A."/>
            <person name="Salih N.S."/>
            <person name="Samson R.A."/>
            <person name="Sandor E."/>
            <person name="Sanguinetti M."/>
            <person name="Schuetze T."/>
            <person name="Sepcic K."/>
            <person name="Shelest E."/>
            <person name="Sherlock G."/>
            <person name="Sophianopoulou V."/>
            <person name="Squina F.M."/>
            <person name="Sun H."/>
            <person name="Susca A."/>
            <person name="Todd R.B."/>
            <person name="Tsang A."/>
            <person name="Unkles S.E."/>
            <person name="van de Wiele N."/>
            <person name="van Rossen-Uffink D."/>
            <person name="Oliveira J.V."/>
            <person name="Vesth T.C."/>
            <person name="Visser J."/>
            <person name="Yu J.-H."/>
            <person name="Zhou M."/>
            <person name="Andersen M.R."/>
            <person name="Archer D.B."/>
            <person name="Baker S.E."/>
            <person name="Benoit I."/>
            <person name="Brakhage A.A."/>
            <person name="Braus G.H."/>
            <person name="Fischer R."/>
            <person name="Frisvad J.C."/>
            <person name="Goldman G.H."/>
            <person name="Houbraken J."/>
            <person name="Oakley B."/>
            <person name="Pocsi I."/>
            <person name="Scazzocchio C."/>
            <person name="Seiboth B."/>
            <person name="vanKuyk P.A."/>
            <person name="Wortman J."/>
            <person name="Dyer P.S."/>
            <person name="Grigoriev I.V."/>
        </authorList>
    </citation>
    <scope>NUCLEOTIDE SEQUENCE [LARGE SCALE GENOMIC DNA]</scope>
    <source>
        <strain evidence="2">CBS 106.47</strain>
    </source>
</reference>
<dbReference type="Proteomes" id="UP000184063">
    <property type="component" value="Unassembled WGS sequence"/>
</dbReference>
<dbReference type="AlphaFoldDB" id="A0A1M3TQD6"/>
<evidence type="ECO:0000313" key="1">
    <source>
        <dbReference type="EMBL" id="OJZ88794.1"/>
    </source>
</evidence>
<proteinExistence type="predicted"/>
<dbReference type="EMBL" id="KV878239">
    <property type="protein sequence ID" value="OJZ88794.1"/>
    <property type="molecule type" value="Genomic_DNA"/>
</dbReference>
<dbReference type="VEuPathDB" id="FungiDB:ASPFODRAFT_130446"/>
<feature type="non-terminal residue" evidence="1">
    <location>
        <position position="1"/>
    </location>
</feature>
<evidence type="ECO:0000313" key="2">
    <source>
        <dbReference type="Proteomes" id="UP000184063"/>
    </source>
</evidence>
<sequence>SLGLTICSEYLLYNHMSYMCSITTSLSATAPLSLFPPFQSCPHCTSDYRPHVPIGRDARSMPSVA</sequence>
<accession>A0A1M3TQD6</accession>
<organism evidence="1 2">
    <name type="scientific">Aspergillus luchuensis (strain CBS 106.47)</name>
    <dbReference type="NCBI Taxonomy" id="1137211"/>
    <lineage>
        <taxon>Eukaryota</taxon>
        <taxon>Fungi</taxon>
        <taxon>Dikarya</taxon>
        <taxon>Ascomycota</taxon>
        <taxon>Pezizomycotina</taxon>
        <taxon>Eurotiomycetes</taxon>
        <taxon>Eurotiomycetidae</taxon>
        <taxon>Eurotiales</taxon>
        <taxon>Aspergillaceae</taxon>
        <taxon>Aspergillus</taxon>
        <taxon>Aspergillus subgen. Circumdati</taxon>
    </lineage>
</organism>
<protein>
    <submittedName>
        <fullName evidence="1">Uncharacterized protein</fullName>
    </submittedName>
</protein>